<gene>
    <name evidence="11" type="ORF">R3W88_016092</name>
</gene>
<name>A0AAV9KYU8_9SOLN</name>
<dbReference type="PANTHER" id="PTHR27004">
    <property type="entry name" value="RECEPTOR-LIKE PROTEIN 12 ISOFORM X1"/>
    <property type="match status" value="1"/>
</dbReference>
<keyword evidence="5" id="KW-0812">Transmembrane</keyword>
<keyword evidence="3" id="KW-1003">Cell membrane</keyword>
<comment type="subcellular location">
    <subcellularLocation>
        <location evidence="1">Cell membrane</location>
        <topology evidence="1">Single-pass type I membrane protein</topology>
    </subcellularLocation>
</comment>
<keyword evidence="9" id="KW-0675">Receptor</keyword>
<proteinExistence type="inferred from homology"/>
<dbReference type="EMBL" id="JAWPEI010000008">
    <property type="protein sequence ID" value="KAK4717754.1"/>
    <property type="molecule type" value="Genomic_DNA"/>
</dbReference>
<evidence type="ECO:0000313" key="12">
    <source>
        <dbReference type="Proteomes" id="UP001311915"/>
    </source>
</evidence>
<evidence type="ECO:0000256" key="3">
    <source>
        <dbReference type="ARBA" id="ARBA00022475"/>
    </source>
</evidence>
<sequence length="80" mass="8804">MNFLAFLNVSQNHLVGPIPHGLQFNTIENDSYGGNLDPCGPPLSKQCETSGSSHVPQALEFNLKKRKASHFFLVDLHGNQ</sequence>
<evidence type="ECO:0000256" key="8">
    <source>
        <dbReference type="ARBA" id="ARBA00023136"/>
    </source>
</evidence>
<keyword evidence="10" id="KW-0325">Glycoprotein</keyword>
<evidence type="ECO:0000256" key="5">
    <source>
        <dbReference type="ARBA" id="ARBA00022692"/>
    </source>
</evidence>
<reference evidence="11 12" key="1">
    <citation type="submission" date="2023-10" db="EMBL/GenBank/DDBJ databases">
        <title>Genome-Wide Identification Analysis in wild type Solanum Pinnatisectum Reveals Some Genes Defensing Phytophthora Infestans.</title>
        <authorList>
            <person name="Sun C."/>
        </authorList>
    </citation>
    <scope>NUCLEOTIDE SEQUENCE [LARGE SCALE GENOMIC DNA]</scope>
    <source>
        <strain evidence="11">LQN</strain>
        <tissue evidence="11">Leaf</tissue>
    </source>
</reference>
<dbReference type="Proteomes" id="UP001311915">
    <property type="component" value="Unassembled WGS sequence"/>
</dbReference>
<evidence type="ECO:0000256" key="6">
    <source>
        <dbReference type="ARBA" id="ARBA00022737"/>
    </source>
</evidence>
<evidence type="ECO:0000256" key="4">
    <source>
        <dbReference type="ARBA" id="ARBA00022614"/>
    </source>
</evidence>
<evidence type="ECO:0000256" key="7">
    <source>
        <dbReference type="ARBA" id="ARBA00022989"/>
    </source>
</evidence>
<evidence type="ECO:0000313" key="11">
    <source>
        <dbReference type="EMBL" id="KAK4717754.1"/>
    </source>
</evidence>
<dbReference type="InterPro" id="IPR032675">
    <property type="entry name" value="LRR_dom_sf"/>
</dbReference>
<keyword evidence="12" id="KW-1185">Reference proteome</keyword>
<protein>
    <submittedName>
        <fullName evidence="11">Uncharacterized protein</fullName>
    </submittedName>
</protein>
<keyword evidence="6" id="KW-0677">Repeat</keyword>
<comment type="similarity">
    <text evidence="2">Belongs to the RLP family.</text>
</comment>
<organism evidence="11 12">
    <name type="scientific">Solanum pinnatisectum</name>
    <name type="common">tansyleaf nightshade</name>
    <dbReference type="NCBI Taxonomy" id="50273"/>
    <lineage>
        <taxon>Eukaryota</taxon>
        <taxon>Viridiplantae</taxon>
        <taxon>Streptophyta</taxon>
        <taxon>Embryophyta</taxon>
        <taxon>Tracheophyta</taxon>
        <taxon>Spermatophyta</taxon>
        <taxon>Magnoliopsida</taxon>
        <taxon>eudicotyledons</taxon>
        <taxon>Gunneridae</taxon>
        <taxon>Pentapetalae</taxon>
        <taxon>asterids</taxon>
        <taxon>lamiids</taxon>
        <taxon>Solanales</taxon>
        <taxon>Solanaceae</taxon>
        <taxon>Solanoideae</taxon>
        <taxon>Solaneae</taxon>
        <taxon>Solanum</taxon>
    </lineage>
</organism>
<evidence type="ECO:0000256" key="9">
    <source>
        <dbReference type="ARBA" id="ARBA00023170"/>
    </source>
</evidence>
<accession>A0AAV9KYU8</accession>
<dbReference type="GO" id="GO:0005886">
    <property type="term" value="C:plasma membrane"/>
    <property type="evidence" value="ECO:0007669"/>
    <property type="project" value="UniProtKB-SubCell"/>
</dbReference>
<comment type="caution">
    <text evidence="11">The sequence shown here is derived from an EMBL/GenBank/DDBJ whole genome shotgun (WGS) entry which is preliminary data.</text>
</comment>
<keyword evidence="4" id="KW-0433">Leucine-rich repeat</keyword>
<keyword evidence="7" id="KW-1133">Transmembrane helix</keyword>
<keyword evidence="8" id="KW-0472">Membrane</keyword>
<evidence type="ECO:0000256" key="10">
    <source>
        <dbReference type="ARBA" id="ARBA00023180"/>
    </source>
</evidence>
<dbReference type="Gene3D" id="3.80.10.10">
    <property type="entry name" value="Ribonuclease Inhibitor"/>
    <property type="match status" value="1"/>
</dbReference>
<dbReference type="AlphaFoldDB" id="A0AAV9KYU8"/>
<dbReference type="PANTHER" id="PTHR27004:SF461">
    <property type="entry name" value="SERINE_THREONINE-PROTEIN KINASE BRI1"/>
    <property type="match status" value="1"/>
</dbReference>
<evidence type="ECO:0000256" key="1">
    <source>
        <dbReference type="ARBA" id="ARBA00004251"/>
    </source>
</evidence>
<evidence type="ECO:0000256" key="2">
    <source>
        <dbReference type="ARBA" id="ARBA00009592"/>
    </source>
</evidence>